<dbReference type="Proteomes" id="UP000233556">
    <property type="component" value="Unassembled WGS sequence"/>
</dbReference>
<dbReference type="EMBL" id="KZ505853">
    <property type="protein sequence ID" value="PKU44049.1"/>
    <property type="molecule type" value="Genomic_DNA"/>
</dbReference>
<organism evidence="1 2">
    <name type="scientific">Limosa lapponica baueri</name>
    <dbReference type="NCBI Taxonomy" id="1758121"/>
    <lineage>
        <taxon>Eukaryota</taxon>
        <taxon>Metazoa</taxon>
        <taxon>Chordata</taxon>
        <taxon>Craniata</taxon>
        <taxon>Vertebrata</taxon>
        <taxon>Euteleostomi</taxon>
        <taxon>Archelosauria</taxon>
        <taxon>Archosauria</taxon>
        <taxon>Dinosauria</taxon>
        <taxon>Saurischia</taxon>
        <taxon>Theropoda</taxon>
        <taxon>Coelurosauria</taxon>
        <taxon>Aves</taxon>
        <taxon>Neognathae</taxon>
        <taxon>Neoaves</taxon>
        <taxon>Charadriiformes</taxon>
        <taxon>Scolopacidae</taxon>
        <taxon>Limosa</taxon>
    </lineage>
</organism>
<gene>
    <name evidence="1" type="ORF">llap_5647</name>
</gene>
<proteinExistence type="predicted"/>
<reference evidence="2" key="2">
    <citation type="submission" date="2017-12" db="EMBL/GenBank/DDBJ databases">
        <title>Genome sequence of the Bar-tailed Godwit (Limosa lapponica baueri).</title>
        <authorList>
            <person name="Lima N.C.B."/>
            <person name="Parody-Merino A.M."/>
            <person name="Battley P.F."/>
            <person name="Fidler A.E."/>
            <person name="Prosdocimi F."/>
        </authorList>
    </citation>
    <scope>NUCLEOTIDE SEQUENCE [LARGE SCALE GENOMIC DNA]</scope>
</reference>
<reference evidence="2" key="1">
    <citation type="submission" date="2017-11" db="EMBL/GenBank/DDBJ databases">
        <authorList>
            <person name="Lima N.C."/>
            <person name="Parody-Merino A.M."/>
            <person name="Battley P.F."/>
            <person name="Fidler A.E."/>
            <person name="Prosdocimi F."/>
        </authorList>
    </citation>
    <scope>NUCLEOTIDE SEQUENCE [LARGE SCALE GENOMIC DNA]</scope>
</reference>
<keyword evidence="2" id="KW-1185">Reference proteome</keyword>
<protein>
    <submittedName>
        <fullName evidence="1">Uncharacterized protein</fullName>
    </submittedName>
</protein>
<sequence length="173" mass="18898">MASLKRSQGLALHRTQLIPASSATDPSQDKAKPICKVSGAHLTLMTQEGRRCSKCWSRDSPAARGENICGAGIPCSRWRGPCQNRVMFPEKTVACGGPTLEQVYPEGLQPVERTNAVVRKSVRWSGREELLHTDHNSPIAHPPALLGVWAGGSRPGKEGVKLGLERRERVKKM</sequence>
<dbReference type="AlphaFoldDB" id="A0A2I0UDC9"/>
<evidence type="ECO:0000313" key="1">
    <source>
        <dbReference type="EMBL" id="PKU44049.1"/>
    </source>
</evidence>
<accession>A0A2I0UDC9</accession>
<name>A0A2I0UDC9_LIMLA</name>
<evidence type="ECO:0000313" key="2">
    <source>
        <dbReference type="Proteomes" id="UP000233556"/>
    </source>
</evidence>